<dbReference type="AlphaFoldDB" id="A0A6A4IEI9"/>
<dbReference type="Proteomes" id="UP000799118">
    <property type="component" value="Unassembled WGS sequence"/>
</dbReference>
<sequence>MCYWLILRWGNGFVVYSMEREKNRSRRWCSGEGIRGRRCRLNFISADVLQSMTIQQGGAIKYAFLFGNLHILREMPLEITFKFYLTTQCDKAIWECCVSCSRLVACDRLSFMGGQKEKLPDSRTSSYLRDSPSFLSEFNEFKFTSGSFSETSLEFEDQVTKIPPTPLFKLPPGGPGHFFPNY</sequence>
<protein>
    <submittedName>
        <fullName evidence="1">Uncharacterized protein</fullName>
    </submittedName>
</protein>
<evidence type="ECO:0000313" key="2">
    <source>
        <dbReference type="Proteomes" id="UP000799118"/>
    </source>
</evidence>
<organism evidence="1 2">
    <name type="scientific">Gymnopus androsaceus JB14</name>
    <dbReference type="NCBI Taxonomy" id="1447944"/>
    <lineage>
        <taxon>Eukaryota</taxon>
        <taxon>Fungi</taxon>
        <taxon>Dikarya</taxon>
        <taxon>Basidiomycota</taxon>
        <taxon>Agaricomycotina</taxon>
        <taxon>Agaricomycetes</taxon>
        <taxon>Agaricomycetidae</taxon>
        <taxon>Agaricales</taxon>
        <taxon>Marasmiineae</taxon>
        <taxon>Omphalotaceae</taxon>
        <taxon>Gymnopus</taxon>
    </lineage>
</organism>
<dbReference type="EMBL" id="ML769389">
    <property type="protein sequence ID" value="KAE9409009.1"/>
    <property type="molecule type" value="Genomic_DNA"/>
</dbReference>
<keyword evidence="2" id="KW-1185">Reference proteome</keyword>
<accession>A0A6A4IEI9</accession>
<proteinExistence type="predicted"/>
<evidence type="ECO:0000313" key="1">
    <source>
        <dbReference type="EMBL" id="KAE9409009.1"/>
    </source>
</evidence>
<gene>
    <name evidence="1" type="ORF">BT96DRAFT_970445</name>
</gene>
<reference evidence="1" key="1">
    <citation type="journal article" date="2019" name="Environ. Microbiol.">
        <title>Fungal ecological strategies reflected in gene transcription - a case study of two litter decomposers.</title>
        <authorList>
            <person name="Barbi F."/>
            <person name="Kohler A."/>
            <person name="Barry K."/>
            <person name="Baskaran P."/>
            <person name="Daum C."/>
            <person name="Fauchery L."/>
            <person name="Ihrmark K."/>
            <person name="Kuo A."/>
            <person name="LaButti K."/>
            <person name="Lipzen A."/>
            <person name="Morin E."/>
            <person name="Grigoriev I.V."/>
            <person name="Henrissat B."/>
            <person name="Lindahl B."/>
            <person name="Martin F."/>
        </authorList>
    </citation>
    <scope>NUCLEOTIDE SEQUENCE</scope>
    <source>
        <strain evidence="1">JB14</strain>
    </source>
</reference>
<name>A0A6A4IEI9_9AGAR</name>